<dbReference type="EMBL" id="LN719426">
    <property type="protein sequence ID" value="CEP07973.1"/>
    <property type="molecule type" value="Genomic_DNA"/>
</dbReference>
<name>A0A0B7MY05_9FUNG</name>
<dbReference type="AlphaFoldDB" id="A0A0B7MY05"/>
<accession>A0A0B7MY05</accession>
<evidence type="ECO:0000313" key="2">
    <source>
        <dbReference type="Proteomes" id="UP000054107"/>
    </source>
</evidence>
<evidence type="ECO:0008006" key="3">
    <source>
        <dbReference type="Google" id="ProtNLM"/>
    </source>
</evidence>
<keyword evidence="2" id="KW-1185">Reference proteome</keyword>
<organism evidence="1 2">
    <name type="scientific">Parasitella parasitica</name>
    <dbReference type="NCBI Taxonomy" id="35722"/>
    <lineage>
        <taxon>Eukaryota</taxon>
        <taxon>Fungi</taxon>
        <taxon>Fungi incertae sedis</taxon>
        <taxon>Mucoromycota</taxon>
        <taxon>Mucoromycotina</taxon>
        <taxon>Mucoromycetes</taxon>
        <taxon>Mucorales</taxon>
        <taxon>Mucorineae</taxon>
        <taxon>Mucoraceae</taxon>
        <taxon>Parasitella</taxon>
    </lineage>
</organism>
<protein>
    <recommendedName>
        <fullName evidence="3">Reverse transcriptase domain-containing protein</fullName>
    </recommendedName>
</protein>
<dbReference type="OrthoDB" id="2272983at2759"/>
<evidence type="ECO:0000313" key="1">
    <source>
        <dbReference type="EMBL" id="CEP07973.1"/>
    </source>
</evidence>
<gene>
    <name evidence="1" type="primary">PARPA_01282.1 scaffold 1359</name>
</gene>
<proteinExistence type="predicted"/>
<sequence>MIESITFEDLCDAFSGAPTTFSPGMDDAKVFIRILSSRFVRGQFIADNSLLMKLMMEHARKFKSSSIDLLLDQEKAYDRVHPVYLRTVLLRFDFPLSMSMAYADDIVCLLTSPEDLDRLQSHLKVYSAQPNALVNFHKKEAISLSGSADKYASIRRTPLHQHRITSWHDATSPSTIRYHGFLLSA</sequence>
<reference evidence="1 2" key="1">
    <citation type="submission" date="2014-09" db="EMBL/GenBank/DDBJ databases">
        <authorList>
            <person name="Ellenberger Sabrina"/>
        </authorList>
    </citation>
    <scope>NUCLEOTIDE SEQUENCE [LARGE SCALE GENOMIC DNA]</scope>
    <source>
        <strain evidence="1 2">CBS 412.66</strain>
    </source>
</reference>
<dbReference type="STRING" id="35722.A0A0B7MY05"/>
<dbReference type="Proteomes" id="UP000054107">
    <property type="component" value="Unassembled WGS sequence"/>
</dbReference>